<sequence>MVHALPTIQSLPELAKDDGNPELTESALSSFTQNQASKVEFPSKWEPAHSRRSSSTSVKAIFGPSADSDTIVIRRSSPTARSQVDQGLQDIISEPILAARSYASTREQLFQAPQNPSCLRIHRALQLSAELDRVDEESPLQA</sequence>
<protein>
    <submittedName>
        <fullName evidence="2">Dbl-like proteiny domain-containing protein</fullName>
    </submittedName>
</protein>
<evidence type="ECO:0000313" key="3">
    <source>
        <dbReference type="Proteomes" id="UP000623467"/>
    </source>
</evidence>
<evidence type="ECO:0000256" key="1">
    <source>
        <dbReference type="SAM" id="MobiDB-lite"/>
    </source>
</evidence>
<dbReference type="EMBL" id="JACAZH010000011">
    <property type="protein sequence ID" value="KAF7355461.1"/>
    <property type="molecule type" value="Genomic_DNA"/>
</dbReference>
<proteinExistence type="predicted"/>
<evidence type="ECO:0000313" key="2">
    <source>
        <dbReference type="EMBL" id="KAF7355461.1"/>
    </source>
</evidence>
<organism evidence="2 3">
    <name type="scientific">Mycena sanguinolenta</name>
    <dbReference type="NCBI Taxonomy" id="230812"/>
    <lineage>
        <taxon>Eukaryota</taxon>
        <taxon>Fungi</taxon>
        <taxon>Dikarya</taxon>
        <taxon>Basidiomycota</taxon>
        <taxon>Agaricomycotina</taxon>
        <taxon>Agaricomycetes</taxon>
        <taxon>Agaricomycetidae</taxon>
        <taxon>Agaricales</taxon>
        <taxon>Marasmiineae</taxon>
        <taxon>Mycenaceae</taxon>
        <taxon>Mycena</taxon>
    </lineage>
</organism>
<gene>
    <name evidence="2" type="ORF">MSAN_01462900</name>
</gene>
<keyword evidence="3" id="KW-1185">Reference proteome</keyword>
<feature type="region of interest" description="Disordered" evidence="1">
    <location>
        <begin position="1"/>
        <end position="60"/>
    </location>
</feature>
<reference evidence="2" key="1">
    <citation type="submission" date="2020-05" db="EMBL/GenBank/DDBJ databases">
        <title>Mycena genomes resolve the evolution of fungal bioluminescence.</title>
        <authorList>
            <person name="Tsai I.J."/>
        </authorList>
    </citation>
    <scope>NUCLEOTIDE SEQUENCE</scope>
    <source>
        <strain evidence="2">160909Yilan</strain>
    </source>
</reference>
<dbReference type="AlphaFoldDB" id="A0A8H6YBQ1"/>
<feature type="compositionally biased region" description="Polar residues" evidence="1">
    <location>
        <begin position="26"/>
        <end position="37"/>
    </location>
</feature>
<name>A0A8H6YBQ1_9AGAR</name>
<accession>A0A8H6YBQ1</accession>
<comment type="caution">
    <text evidence="2">The sequence shown here is derived from an EMBL/GenBank/DDBJ whole genome shotgun (WGS) entry which is preliminary data.</text>
</comment>
<dbReference type="Proteomes" id="UP000623467">
    <property type="component" value="Unassembled WGS sequence"/>
</dbReference>